<dbReference type="Proteomes" id="UP000006304">
    <property type="component" value="Chromosome"/>
</dbReference>
<accession>K0F5A0</accession>
<feature type="domain" description="DUF1206" evidence="2">
    <location>
        <begin position="88"/>
        <end position="154"/>
    </location>
</feature>
<keyword evidence="1" id="KW-0472">Membrane</keyword>
<feature type="domain" description="DUF1206" evidence="2">
    <location>
        <begin position="181"/>
        <end position="248"/>
    </location>
</feature>
<dbReference type="EMBL" id="CP003876">
    <property type="protein sequence ID" value="AFU04832.1"/>
    <property type="molecule type" value="Genomic_DNA"/>
</dbReference>
<sequence>MEAAARFGFVARGIAYLAIGIIGFMLAIGTAEHEPDGGGALAAIASKPLGYLLLWILVFGFAALVAWRVTQVASARRTYSGGHRLYAALSGIVYALAFLGTLRYVVHGRTPKPSDAIARDLTARILSWDGGQVVVLLLGLAVIAFGIWQTVRGLRLEFVDDLRMGWMTHGSRQAAIWLGRIGYVARGVVVLGIGLAAVVAALNYDPAEAKGVDAVLRDFAEMPFGPWLLILVALGLMAFGALSFLEAKHRRTYGGVPV</sequence>
<evidence type="ECO:0000259" key="2">
    <source>
        <dbReference type="Pfam" id="PF06724"/>
    </source>
</evidence>
<evidence type="ECO:0000256" key="1">
    <source>
        <dbReference type="SAM" id="Phobius"/>
    </source>
</evidence>
<feature type="domain" description="DUF1206" evidence="2">
    <location>
        <begin position="7"/>
        <end position="71"/>
    </location>
</feature>
<evidence type="ECO:0000313" key="4">
    <source>
        <dbReference type="Proteomes" id="UP000006304"/>
    </source>
</evidence>
<keyword evidence="1" id="KW-1133">Transmembrane helix</keyword>
<dbReference type="HOGENOM" id="CLU_073530_0_0_11"/>
<protein>
    <recommendedName>
        <fullName evidence="2">DUF1206 domain-containing protein</fullName>
    </recommendedName>
</protein>
<feature type="transmembrane region" description="Helical" evidence="1">
    <location>
        <begin position="183"/>
        <end position="204"/>
    </location>
</feature>
<gene>
    <name evidence="3" type="ORF">O3I_034415</name>
</gene>
<feature type="transmembrane region" description="Helical" evidence="1">
    <location>
        <begin position="85"/>
        <end position="105"/>
    </location>
</feature>
<proteinExistence type="predicted"/>
<feature type="transmembrane region" description="Helical" evidence="1">
    <location>
        <begin position="125"/>
        <end position="148"/>
    </location>
</feature>
<dbReference type="InterPro" id="IPR009597">
    <property type="entry name" value="DUF1206"/>
</dbReference>
<feature type="transmembrane region" description="Helical" evidence="1">
    <location>
        <begin position="224"/>
        <end position="245"/>
    </location>
</feature>
<keyword evidence="4" id="KW-1185">Reference proteome</keyword>
<name>K0F5A0_NOCB7</name>
<dbReference type="Pfam" id="PF06724">
    <property type="entry name" value="DUF1206"/>
    <property type="match status" value="3"/>
</dbReference>
<dbReference type="eggNOG" id="ENOG502Z854">
    <property type="taxonomic scope" value="Bacteria"/>
</dbReference>
<evidence type="ECO:0000313" key="3">
    <source>
        <dbReference type="EMBL" id="AFU04832.1"/>
    </source>
</evidence>
<reference evidence="3 4" key="1">
    <citation type="journal article" date="2012" name="J. Bacteriol.">
        <title>Complete genome sequence of Nocardia brasiliensis HUJEG-1.</title>
        <authorList>
            <person name="Vera-Cabrera L."/>
            <person name="Ortiz-Lopez R."/>
            <person name="Elizondo-Gonzalez R."/>
            <person name="Perez-Maya A.A."/>
            <person name="Ocampo-Candiani J."/>
        </authorList>
    </citation>
    <scope>NUCLEOTIDE SEQUENCE [LARGE SCALE GENOMIC DNA]</scope>
    <source>
        <strain evidence="4">ATCC 700358</strain>
    </source>
</reference>
<dbReference type="AlphaFoldDB" id="K0F5A0"/>
<feature type="transmembrane region" description="Helical" evidence="1">
    <location>
        <begin position="7"/>
        <end position="29"/>
    </location>
</feature>
<feature type="transmembrane region" description="Helical" evidence="1">
    <location>
        <begin position="49"/>
        <end position="69"/>
    </location>
</feature>
<dbReference type="KEGG" id="nbr:O3I_034415"/>
<organism evidence="3 4">
    <name type="scientific">Nocardia brasiliensis (strain ATCC 700358 / HUJEG-1)</name>
    <dbReference type="NCBI Taxonomy" id="1133849"/>
    <lineage>
        <taxon>Bacteria</taxon>
        <taxon>Bacillati</taxon>
        <taxon>Actinomycetota</taxon>
        <taxon>Actinomycetes</taxon>
        <taxon>Mycobacteriales</taxon>
        <taxon>Nocardiaceae</taxon>
        <taxon>Nocardia</taxon>
    </lineage>
</organism>
<keyword evidence="1" id="KW-0812">Transmembrane</keyword>